<organism evidence="1 2">
    <name type="scientific">Crucibulum laeve</name>
    <dbReference type="NCBI Taxonomy" id="68775"/>
    <lineage>
        <taxon>Eukaryota</taxon>
        <taxon>Fungi</taxon>
        <taxon>Dikarya</taxon>
        <taxon>Basidiomycota</taxon>
        <taxon>Agaricomycotina</taxon>
        <taxon>Agaricomycetes</taxon>
        <taxon>Agaricomycetidae</taxon>
        <taxon>Agaricales</taxon>
        <taxon>Agaricineae</taxon>
        <taxon>Nidulariaceae</taxon>
        <taxon>Crucibulum</taxon>
    </lineage>
</organism>
<keyword evidence="2" id="KW-1185">Reference proteome</keyword>
<dbReference type="Proteomes" id="UP000308652">
    <property type="component" value="Unassembled WGS sequence"/>
</dbReference>
<reference evidence="1 2" key="1">
    <citation type="journal article" date="2019" name="Nat. Ecol. Evol.">
        <title>Megaphylogeny resolves global patterns of mushroom evolution.</title>
        <authorList>
            <person name="Varga T."/>
            <person name="Krizsan K."/>
            <person name="Foldi C."/>
            <person name="Dima B."/>
            <person name="Sanchez-Garcia M."/>
            <person name="Sanchez-Ramirez S."/>
            <person name="Szollosi G.J."/>
            <person name="Szarkandi J.G."/>
            <person name="Papp V."/>
            <person name="Albert L."/>
            <person name="Andreopoulos W."/>
            <person name="Angelini C."/>
            <person name="Antonin V."/>
            <person name="Barry K.W."/>
            <person name="Bougher N.L."/>
            <person name="Buchanan P."/>
            <person name="Buyck B."/>
            <person name="Bense V."/>
            <person name="Catcheside P."/>
            <person name="Chovatia M."/>
            <person name="Cooper J."/>
            <person name="Damon W."/>
            <person name="Desjardin D."/>
            <person name="Finy P."/>
            <person name="Geml J."/>
            <person name="Haridas S."/>
            <person name="Hughes K."/>
            <person name="Justo A."/>
            <person name="Karasinski D."/>
            <person name="Kautmanova I."/>
            <person name="Kiss B."/>
            <person name="Kocsube S."/>
            <person name="Kotiranta H."/>
            <person name="LaButti K.M."/>
            <person name="Lechner B.E."/>
            <person name="Liimatainen K."/>
            <person name="Lipzen A."/>
            <person name="Lukacs Z."/>
            <person name="Mihaltcheva S."/>
            <person name="Morgado L.N."/>
            <person name="Niskanen T."/>
            <person name="Noordeloos M.E."/>
            <person name="Ohm R.A."/>
            <person name="Ortiz-Santana B."/>
            <person name="Ovrebo C."/>
            <person name="Racz N."/>
            <person name="Riley R."/>
            <person name="Savchenko A."/>
            <person name="Shiryaev A."/>
            <person name="Soop K."/>
            <person name="Spirin V."/>
            <person name="Szebenyi C."/>
            <person name="Tomsovsky M."/>
            <person name="Tulloss R.E."/>
            <person name="Uehling J."/>
            <person name="Grigoriev I.V."/>
            <person name="Vagvolgyi C."/>
            <person name="Papp T."/>
            <person name="Martin F.M."/>
            <person name="Miettinen O."/>
            <person name="Hibbett D.S."/>
            <person name="Nagy L.G."/>
        </authorList>
    </citation>
    <scope>NUCLEOTIDE SEQUENCE [LARGE SCALE GENOMIC DNA]</scope>
    <source>
        <strain evidence="1 2">CBS 166.37</strain>
    </source>
</reference>
<evidence type="ECO:0000313" key="1">
    <source>
        <dbReference type="EMBL" id="TFK33716.1"/>
    </source>
</evidence>
<gene>
    <name evidence="1" type="ORF">BDQ12DRAFT_670046</name>
</gene>
<evidence type="ECO:0000313" key="2">
    <source>
        <dbReference type="Proteomes" id="UP000308652"/>
    </source>
</evidence>
<sequence length="244" mass="26408">MLGNTAGMAWKWWRLDYSSGVWKPPASENVAGQRVREGSASKYSEDPQLGVAIDPAANVGGYAAVCQHVGGWVGRRVRDLENSTAPSNTHLAPPIKHPCKPHLPLSKPNEAGGSGSVTVKEHSGVVASRESHKGSRSASVSDKVFHPGVDAEYERATDVLRLMCIVQACWGHMRRRKAPAIGIPEETRIRGLDQADEVRIGARLLPSVDKYFQDIGLKCRQGGSGAITEKVEVKRGKILRALSM</sequence>
<dbReference type="AlphaFoldDB" id="A0A5C3LNZ7"/>
<accession>A0A5C3LNZ7</accession>
<dbReference type="EMBL" id="ML213643">
    <property type="protein sequence ID" value="TFK33716.1"/>
    <property type="molecule type" value="Genomic_DNA"/>
</dbReference>
<name>A0A5C3LNZ7_9AGAR</name>
<protein>
    <submittedName>
        <fullName evidence="1">Uncharacterized protein</fullName>
    </submittedName>
</protein>
<proteinExistence type="predicted"/>